<dbReference type="Pfam" id="PF09250">
    <property type="entry name" value="Prim-Pol"/>
    <property type="match status" value="1"/>
</dbReference>
<dbReference type="InterPro" id="IPR015330">
    <property type="entry name" value="DNA_primase/pol_bifunc_N"/>
</dbReference>
<protein>
    <submittedName>
        <fullName evidence="3">DUF3987 domain-containing protein</fullName>
    </submittedName>
</protein>
<dbReference type="OrthoDB" id="5453446at2"/>
<dbReference type="Proteomes" id="UP000324853">
    <property type="component" value="Unassembled WGS sequence"/>
</dbReference>
<reference evidence="3 4" key="1">
    <citation type="submission" date="2019-08" db="EMBL/GenBank/DDBJ databases">
        <title>Bradyrhizobium hipponensis sp. nov., a rhizobium isolated from a Lupinus angustifolius root nodule in Tunisia.</title>
        <authorList>
            <person name="Off K."/>
            <person name="Rejili M."/>
            <person name="Mars M."/>
            <person name="Brachmann A."/>
            <person name="Marin M."/>
        </authorList>
    </citation>
    <scope>NUCLEOTIDE SEQUENCE [LARGE SCALE GENOMIC DNA]</scope>
    <source>
        <strain evidence="3 4">CTAW11</strain>
    </source>
</reference>
<evidence type="ECO:0000256" key="1">
    <source>
        <dbReference type="SAM" id="MobiDB-lite"/>
    </source>
</evidence>
<evidence type="ECO:0000259" key="2">
    <source>
        <dbReference type="Pfam" id="PF09250"/>
    </source>
</evidence>
<sequence>MAANTDEPAFPEADTAATTDEKQIREWWALWPDANIGIATDNLLAIRIDPRCTDEVFRDTLGTLFQQHGGRTGSLVLVGELVGSYVMFELPVGASVQGRPDFLCDRMSILSSVDDVLIGPGSTIDGVSPYSFHNNRSLSPAPSWLMDLCGVELLQRFTPITIHRSGNGADIAPDTVTGKRLANAANAIADAANGTLFRFSPEADAELHAVEAFKAKEIARPDASPTLRQWLDKMPNEFGRLSLVFHFIEHHGAAGGFGGTIPAMIGRDTAARARRYLTEFVYSHALTFYLKDLGASTMDEHALWIAGYVLARGLPAISSRDIYRAYPALKSPEKRSLEDSRLVRLADDCESEHRPCRSLATAVWTTCNRPFSNLARPAAQTERPPVASTQSGPDRVRSCYRQPTSGGNRAPRLNEANVSCLDNCCERQQPAFFGIKTQSIVRRAHHLPPFQFHPACGGELCDLLARLPDRRRQRSARAVRTAARRGTYSWNIRRLRLLYC</sequence>
<dbReference type="InterPro" id="IPR025048">
    <property type="entry name" value="DUF3987"/>
</dbReference>
<organism evidence="3 4">
    <name type="scientific">Bradyrhizobium cytisi</name>
    <dbReference type="NCBI Taxonomy" id="515489"/>
    <lineage>
        <taxon>Bacteria</taxon>
        <taxon>Pseudomonadati</taxon>
        <taxon>Pseudomonadota</taxon>
        <taxon>Alphaproteobacteria</taxon>
        <taxon>Hyphomicrobiales</taxon>
        <taxon>Nitrobacteraceae</taxon>
        <taxon>Bradyrhizobium</taxon>
    </lineage>
</organism>
<evidence type="ECO:0000313" key="3">
    <source>
        <dbReference type="EMBL" id="TYL80176.1"/>
    </source>
</evidence>
<accession>A0A5S4WCZ6</accession>
<evidence type="ECO:0000313" key="4">
    <source>
        <dbReference type="Proteomes" id="UP000324853"/>
    </source>
</evidence>
<comment type="caution">
    <text evidence="3">The sequence shown here is derived from an EMBL/GenBank/DDBJ whole genome shotgun (WGS) entry which is preliminary data.</text>
</comment>
<proteinExistence type="predicted"/>
<dbReference type="AlphaFoldDB" id="A0A5S4WCZ6"/>
<dbReference type="EMBL" id="VSSR01000042">
    <property type="protein sequence ID" value="TYL80176.1"/>
    <property type="molecule type" value="Genomic_DNA"/>
</dbReference>
<gene>
    <name evidence="3" type="ORF">FXB38_24735</name>
</gene>
<dbReference type="RefSeq" id="WP_148753559.1">
    <property type="nucleotide sequence ID" value="NZ_VSSR01000042.1"/>
</dbReference>
<dbReference type="Pfam" id="PF13148">
    <property type="entry name" value="DUF3987"/>
    <property type="match status" value="1"/>
</dbReference>
<name>A0A5S4WCZ6_9BRAD</name>
<feature type="region of interest" description="Disordered" evidence="1">
    <location>
        <begin position="376"/>
        <end position="412"/>
    </location>
</feature>
<feature type="domain" description="DNA primase/polymerase bifunctional N-terminal" evidence="2">
    <location>
        <begin position="5"/>
        <end position="144"/>
    </location>
</feature>
<keyword evidence="4" id="KW-1185">Reference proteome</keyword>